<proteinExistence type="predicted"/>
<name>A0A085M7A2_9BILA</name>
<keyword evidence="5" id="KW-1185">Reference proteome</keyword>
<dbReference type="Pfam" id="PF00188">
    <property type="entry name" value="CAP"/>
    <property type="match status" value="1"/>
</dbReference>
<feature type="compositionally biased region" description="Low complexity" evidence="1">
    <location>
        <begin position="301"/>
        <end position="321"/>
    </location>
</feature>
<feature type="domain" description="SCP" evidence="3">
    <location>
        <begin position="32"/>
        <end position="167"/>
    </location>
</feature>
<keyword evidence="2" id="KW-0732">Signal</keyword>
<dbReference type="InterPro" id="IPR014044">
    <property type="entry name" value="CAP_dom"/>
</dbReference>
<evidence type="ECO:0000313" key="5">
    <source>
        <dbReference type="Proteomes" id="UP000030764"/>
    </source>
</evidence>
<sequence length="492" mass="55189">MSLNSFGKFLCVLELVSTAFGAVGVPYPLLMEEQEILMKKHNELRKNTSQINMQCLLTVNEKMVSYAQAVAEKCERTLPMNKTEFGLAIKISKKANQKMINEYISAAKQGYKNFDHVENACKGRKESCAIFRQAYWYEAHAIGCGRANCGNATHLVCAYSYKQNENSNPFVSWKTKNAACSMCSSEKPKCDEKQQCCTLPDGTNEGKLPFLTRDPEENSEETISNSTQESNSKSREADVNPSSSSGNKTSGINSTLTEELNRNSGETEVAQSSSSGSGTTEPTSTLTEEPNHNLNETEVASPSSSGNKSTTGTTSESTDQSNPNYHETEVTPSSPSGNRTPGNLIRLELWWDGKERKYFMVTDEQRISEMMYHETKRYVFIKVIGNVASAETSECTHLKPIRWMYKNGAGVDLFIVKMEQYKKLIREGYKDKNMTIGYAVEKQGLCGANHHVSEYQYSHAGYHLIQTDNSDMATLKSRGYYEKRISFYMWKL</sequence>
<dbReference type="SUPFAM" id="SSF55797">
    <property type="entry name" value="PR-1-like"/>
    <property type="match status" value="1"/>
</dbReference>
<feature type="compositionally biased region" description="Polar residues" evidence="1">
    <location>
        <begin position="240"/>
        <end position="264"/>
    </location>
</feature>
<dbReference type="InterPro" id="IPR035940">
    <property type="entry name" value="CAP_sf"/>
</dbReference>
<evidence type="ECO:0000259" key="3">
    <source>
        <dbReference type="SMART" id="SM00198"/>
    </source>
</evidence>
<organism evidence="4 5">
    <name type="scientific">Trichuris suis</name>
    <name type="common">pig whipworm</name>
    <dbReference type="NCBI Taxonomy" id="68888"/>
    <lineage>
        <taxon>Eukaryota</taxon>
        <taxon>Metazoa</taxon>
        <taxon>Ecdysozoa</taxon>
        <taxon>Nematoda</taxon>
        <taxon>Enoplea</taxon>
        <taxon>Dorylaimia</taxon>
        <taxon>Trichinellida</taxon>
        <taxon>Trichuridae</taxon>
        <taxon>Trichuris</taxon>
    </lineage>
</organism>
<accession>A0A085M7A2</accession>
<feature type="compositionally biased region" description="Low complexity" evidence="1">
    <location>
        <begin position="266"/>
        <end position="288"/>
    </location>
</feature>
<reference evidence="4 5" key="1">
    <citation type="journal article" date="2014" name="Nat. Genet.">
        <title>Genome and transcriptome of the porcine whipworm Trichuris suis.</title>
        <authorList>
            <person name="Jex A.R."/>
            <person name="Nejsum P."/>
            <person name="Schwarz E.M."/>
            <person name="Hu L."/>
            <person name="Young N.D."/>
            <person name="Hall R.S."/>
            <person name="Korhonen P.K."/>
            <person name="Liao S."/>
            <person name="Thamsborg S."/>
            <person name="Xia J."/>
            <person name="Xu P."/>
            <person name="Wang S."/>
            <person name="Scheerlinck J.P."/>
            <person name="Hofmann A."/>
            <person name="Sternberg P.W."/>
            <person name="Wang J."/>
            <person name="Gasser R.B."/>
        </authorList>
    </citation>
    <scope>NUCLEOTIDE SEQUENCE [LARGE SCALE GENOMIC DNA]</scope>
    <source>
        <strain evidence="4">DCEP-RM93M</strain>
    </source>
</reference>
<gene>
    <name evidence="4" type="ORF">M513_06012</name>
</gene>
<feature type="compositionally biased region" description="Polar residues" evidence="1">
    <location>
        <begin position="322"/>
        <end position="341"/>
    </location>
</feature>
<evidence type="ECO:0000256" key="1">
    <source>
        <dbReference type="SAM" id="MobiDB-lite"/>
    </source>
</evidence>
<dbReference type="EMBL" id="KL363220">
    <property type="protein sequence ID" value="KFD53098.1"/>
    <property type="molecule type" value="Genomic_DNA"/>
</dbReference>
<dbReference type="Gene3D" id="3.40.33.10">
    <property type="entry name" value="CAP"/>
    <property type="match status" value="1"/>
</dbReference>
<dbReference type="SMART" id="SM00198">
    <property type="entry name" value="SCP"/>
    <property type="match status" value="1"/>
</dbReference>
<evidence type="ECO:0000313" key="4">
    <source>
        <dbReference type="EMBL" id="KFD53098.1"/>
    </source>
</evidence>
<evidence type="ECO:0000256" key="2">
    <source>
        <dbReference type="SAM" id="SignalP"/>
    </source>
</evidence>
<feature type="chain" id="PRO_5001795106" description="SCP domain-containing protein" evidence="2">
    <location>
        <begin position="22"/>
        <end position="492"/>
    </location>
</feature>
<dbReference type="AlphaFoldDB" id="A0A085M7A2"/>
<dbReference type="Proteomes" id="UP000030764">
    <property type="component" value="Unassembled WGS sequence"/>
</dbReference>
<protein>
    <recommendedName>
        <fullName evidence="3">SCP domain-containing protein</fullName>
    </recommendedName>
</protein>
<feature type="region of interest" description="Disordered" evidence="1">
    <location>
        <begin position="207"/>
        <end position="343"/>
    </location>
</feature>
<feature type="signal peptide" evidence="2">
    <location>
        <begin position="1"/>
        <end position="21"/>
    </location>
</feature>
<feature type="compositionally biased region" description="Low complexity" evidence="1">
    <location>
        <begin position="221"/>
        <end position="231"/>
    </location>
</feature>